<keyword evidence="2" id="KW-1185">Reference proteome</keyword>
<dbReference type="EMBL" id="JASBWV010000041">
    <property type="protein sequence ID" value="KAJ9115763.1"/>
    <property type="molecule type" value="Genomic_DNA"/>
</dbReference>
<proteinExistence type="predicted"/>
<name>A0ACC2WVH4_9TREE</name>
<reference evidence="1" key="1">
    <citation type="submission" date="2023-04" db="EMBL/GenBank/DDBJ databases">
        <title>Draft Genome sequencing of Naganishia species isolated from polar environments using Oxford Nanopore Technology.</title>
        <authorList>
            <person name="Leo P."/>
            <person name="Venkateswaran K."/>
        </authorList>
    </citation>
    <scope>NUCLEOTIDE SEQUENCE</scope>
    <source>
        <strain evidence="1">DBVPG 5303</strain>
    </source>
</reference>
<sequence>MRLTTFEPAASSVIEPMHNSYLGIVKDFTSILFHADVLMDGERTEKFGRVFKDAVYPSHLSRIPDRIREQIEDTGLKANGANLKADQWKRLSQMLPVVAFIEWEEDEEEMREGTDMDRWWRVIIELCTGMRILHAHNITYREAVVGVEALSRAAKYILLYGPLSGMGGWSFERHNGVLVRVKNNKNTRSISQTLLRNWIMQSRLLSIISNPSPTAPPAELHALERIRDNRAPRRPHGRAVRRVVADDVTGETRIMTLSAPVSPSKSVNLEALKVYGPLLDYLHQRHEDLHFRHYLSVEYDASFVAPVRTNVLASMSAIRSDQYYAHSSAKFDDYKFNSSEIYGRTDRDRYALAADVDRETRNLCLVRLILTLNIFHRPSRRTIPFELAFVDFYQGQDQSDLPWKEKGIGMGIKVYRQDITRHTFIPVQNLQAPAIVISHTRTDDHPYLFAISSDTEGPEPEYFEEAAQTEGNSG</sequence>
<evidence type="ECO:0000313" key="2">
    <source>
        <dbReference type="Proteomes" id="UP001234202"/>
    </source>
</evidence>
<dbReference type="Proteomes" id="UP001234202">
    <property type="component" value="Unassembled WGS sequence"/>
</dbReference>
<evidence type="ECO:0000313" key="1">
    <source>
        <dbReference type="EMBL" id="KAJ9115763.1"/>
    </source>
</evidence>
<accession>A0ACC2WVH4</accession>
<gene>
    <name evidence="1" type="ORF">QFC24_006871</name>
</gene>
<protein>
    <submittedName>
        <fullName evidence="1">Uncharacterized protein</fullName>
    </submittedName>
</protein>
<organism evidence="1 2">
    <name type="scientific">Naganishia onofrii</name>
    <dbReference type="NCBI Taxonomy" id="1851511"/>
    <lineage>
        <taxon>Eukaryota</taxon>
        <taxon>Fungi</taxon>
        <taxon>Dikarya</taxon>
        <taxon>Basidiomycota</taxon>
        <taxon>Agaricomycotina</taxon>
        <taxon>Tremellomycetes</taxon>
        <taxon>Filobasidiales</taxon>
        <taxon>Filobasidiaceae</taxon>
        <taxon>Naganishia</taxon>
    </lineage>
</organism>
<comment type="caution">
    <text evidence="1">The sequence shown here is derived from an EMBL/GenBank/DDBJ whole genome shotgun (WGS) entry which is preliminary data.</text>
</comment>